<dbReference type="Gene3D" id="3.40.50.11550">
    <property type="match status" value="1"/>
</dbReference>
<dbReference type="AlphaFoldDB" id="A0A193G1K4"/>
<dbReference type="STRING" id="463025.BAU08_22305"/>
<dbReference type="EMBL" id="CP016171">
    <property type="protein sequence ID" value="ANN73725.1"/>
    <property type="molecule type" value="Genomic_DNA"/>
</dbReference>
<dbReference type="Proteomes" id="UP000092213">
    <property type="component" value="Chromosome"/>
</dbReference>
<feature type="compositionally biased region" description="Low complexity" evidence="1">
    <location>
        <begin position="17"/>
        <end position="33"/>
    </location>
</feature>
<feature type="region of interest" description="Disordered" evidence="1">
    <location>
        <begin position="1"/>
        <end position="36"/>
    </location>
</feature>
<gene>
    <name evidence="2" type="ORF">BAU08_22305</name>
</gene>
<name>A0A193G1K4_9BORD</name>
<evidence type="ECO:0000256" key="1">
    <source>
        <dbReference type="SAM" id="MobiDB-lite"/>
    </source>
</evidence>
<evidence type="ECO:0000313" key="2">
    <source>
        <dbReference type="EMBL" id="ANN73725.1"/>
    </source>
</evidence>
<dbReference type="SUPFAM" id="SSF159501">
    <property type="entry name" value="EreA/ChaN-like"/>
    <property type="match status" value="1"/>
</dbReference>
<reference evidence="2 3" key="1">
    <citation type="submission" date="2016-06" db="EMBL/GenBank/DDBJ databases">
        <title>Complete genome sequences of Bordetella bronchialis and Bordetella flabilis.</title>
        <authorList>
            <person name="LiPuma J.J."/>
            <person name="Spilker T."/>
        </authorList>
    </citation>
    <scope>NUCLEOTIDE SEQUENCE [LARGE SCALE GENOMIC DNA]</scope>
    <source>
        <strain evidence="2 3">AU17976</strain>
    </source>
</reference>
<dbReference type="RefSeq" id="WP_066671801.1">
    <property type="nucleotide sequence ID" value="NZ_CP016171.1"/>
</dbReference>
<feature type="region of interest" description="Disordered" evidence="1">
    <location>
        <begin position="374"/>
        <end position="398"/>
    </location>
</feature>
<proteinExistence type="predicted"/>
<protein>
    <submittedName>
        <fullName evidence="2">Uncharacterized protein</fullName>
    </submittedName>
</protein>
<sequence>MNVDSNSSIPPLPMRIAGEPAGPGRPPAMAEPGSAHPRHRYEIPPDYLQAAASLAHRCLARDEKAFHPDVAPNRDAGRDDIMRGVREQHRARQRILRQDAAAFFAGLDKAALAASRRPLGGLPCPTGMDAAQLEAAFAGLLEAWPGLVMGQVRFQVGARKLLMENMRALKAMGVERLYMEHLLSDLHGPQLDRLYESAHNEISMDLAEYIRMLEKPARFRYWINARTNEAYALDMLVAAAHRHGIRVIALDCAASYFPSGDADAGQRPGRIALLNFLSRQVIGETEETDGTGPARAGRHGGKWIALVERTQLNQVDDIPGLPALMGVPGIRVQDGRTNRLGPDPGCAPEHSDTHGAWPDEHPGTIQGDALLEVDVFPPPPRRMGPAGHAGASPRPSTE</sequence>
<organism evidence="2 3">
    <name type="scientific">Bordetella bronchialis</name>
    <dbReference type="NCBI Taxonomy" id="463025"/>
    <lineage>
        <taxon>Bacteria</taxon>
        <taxon>Pseudomonadati</taxon>
        <taxon>Pseudomonadota</taxon>
        <taxon>Betaproteobacteria</taxon>
        <taxon>Burkholderiales</taxon>
        <taxon>Alcaligenaceae</taxon>
        <taxon>Bordetella</taxon>
    </lineage>
</organism>
<accession>A0A193G1K4</accession>
<evidence type="ECO:0000313" key="3">
    <source>
        <dbReference type="Proteomes" id="UP000092213"/>
    </source>
</evidence>
<dbReference type="CDD" id="cd14729">
    <property type="entry name" value="RtxA-like"/>
    <property type="match status" value="1"/>
</dbReference>